<protein>
    <submittedName>
        <fullName evidence="1">Uncharacterized protein</fullName>
    </submittedName>
</protein>
<dbReference type="EMBL" id="QYZD01000025">
    <property type="protein sequence ID" value="RJG21324.1"/>
    <property type="molecule type" value="Genomic_DNA"/>
</dbReference>
<comment type="caution">
    <text evidence="1">The sequence shown here is derived from an EMBL/GenBank/DDBJ whole genome shotgun (WGS) entry which is preliminary data.</text>
</comment>
<proteinExistence type="predicted"/>
<dbReference type="RefSeq" id="WP_119795560.1">
    <property type="nucleotide sequence ID" value="NZ_QYZD01000025.1"/>
</dbReference>
<dbReference type="AlphaFoldDB" id="A0A3A3GCB5"/>
<reference evidence="1 2" key="1">
    <citation type="submission" date="2018-09" db="EMBL/GenBank/DDBJ databases">
        <title>Paenibacillus SK2017-BO5.</title>
        <authorList>
            <person name="Piskunova J.V."/>
            <person name="Dubiley S.A."/>
            <person name="Severinov K.V."/>
        </authorList>
    </citation>
    <scope>NUCLEOTIDE SEQUENCE [LARGE SCALE GENOMIC DNA]</scope>
    <source>
        <strain evidence="1 2">BO5</strain>
    </source>
</reference>
<name>A0A3A3GCB5_PANTH</name>
<accession>A0A3A3GCB5</accession>
<dbReference type="Proteomes" id="UP000266177">
    <property type="component" value="Unassembled WGS sequence"/>
</dbReference>
<dbReference type="OrthoDB" id="1958060at2"/>
<gene>
    <name evidence="1" type="ORF">DQX05_21720</name>
</gene>
<sequence>MWDIFMWVAIGVVAFLLYRGINDKPMLPGISKRNKKKSVAKPRNQRAKKLDVSFQELIGVKQMFGNLIELESDIQDVRTFVGAVKCEPINYALRAHAEQKETDQAYEHLLASLSLGPGREVCIGTHICSRPIELDDQMKPYYDTFDTLDPVAQHYAQSLFFPFIEDWQKSVEEYDYDRYFLIPLEYTQRMIGDMDEETLLVKVRNEFNRLASNVISNYGSMGGISEICSEEQLYEALYFATHKKTGNQKQIRKILDAKHALSPIVMSDYSRNSYRYVEGNEEELIDAEAISQEE</sequence>
<evidence type="ECO:0000313" key="2">
    <source>
        <dbReference type="Proteomes" id="UP000266177"/>
    </source>
</evidence>
<organism evidence="1 2">
    <name type="scientific">Paenibacillus thiaminolyticus</name>
    <name type="common">Bacillus thiaminolyticus</name>
    <dbReference type="NCBI Taxonomy" id="49283"/>
    <lineage>
        <taxon>Bacteria</taxon>
        <taxon>Bacillati</taxon>
        <taxon>Bacillota</taxon>
        <taxon>Bacilli</taxon>
        <taxon>Bacillales</taxon>
        <taxon>Paenibacillaceae</taxon>
        <taxon>Paenibacillus</taxon>
    </lineage>
</organism>
<evidence type="ECO:0000313" key="1">
    <source>
        <dbReference type="EMBL" id="RJG21324.1"/>
    </source>
</evidence>